<dbReference type="GO" id="GO:0008483">
    <property type="term" value="F:transaminase activity"/>
    <property type="evidence" value="ECO:0007669"/>
    <property type="project" value="UniProtKB-KW"/>
</dbReference>
<dbReference type="Pfam" id="PF00202">
    <property type="entry name" value="Aminotran_3"/>
    <property type="match status" value="1"/>
</dbReference>
<proteinExistence type="inferred from homology"/>
<dbReference type="InterPro" id="IPR015424">
    <property type="entry name" value="PyrdxlP-dep_Trfase"/>
</dbReference>
<dbReference type="GO" id="GO:0005829">
    <property type="term" value="C:cytosol"/>
    <property type="evidence" value="ECO:0007669"/>
    <property type="project" value="TreeGrafter"/>
</dbReference>
<evidence type="ECO:0000313" key="5">
    <source>
        <dbReference type="EMBL" id="HIQ30526.1"/>
    </source>
</evidence>
<sequence>MSDKVVEDTVSFSYGTWRRQRGWKPLHVVDAEGCYFMSADGRRFLDFSSQLICSNLGHRNRSIVNAIKEYAEKLPYISPAFTCDVRAELSRMLRELVPPSLSKFFYSTSGTEANEAALKIARLYTGRYKVISRYRSYHGSTAASISVTGDVRRWYVEGFHTVPGTLFAPDPYCYRCPLGLSYPDCGVACAEYVDYMLNHEDNVSAVIVEPVVGTNGVIIPPPEYFPKLREITRKHDVLLIVDEVMSGWGRVGEWFAINHWGVEPDILTTAKGITSAYLPLGVTATSEKIASYFDDTYFAHGHTYEAHPLTMAAGVAAINEYRRLNILERVKRRGEYLGRRLKELEERHESVGEVRGMGLFWAVDLTKNRRTREPFNTFKDKYSGKQLVVDAVAAEMMRQGVYCMAWVNHLLVAPPLIVEEDEIDEGVEALDKALKIADEKTEK</sequence>
<dbReference type="AlphaFoldDB" id="A0A833A025"/>
<reference evidence="5" key="1">
    <citation type="journal article" date="2020" name="ISME J.">
        <title>Gammaproteobacteria mediating utilization of methyl-, sulfur- and petroleum organic compounds in deep ocean hydrothermal plumes.</title>
        <authorList>
            <person name="Zhou Z."/>
            <person name="Liu Y."/>
            <person name="Pan J."/>
            <person name="Cron B.R."/>
            <person name="Toner B.M."/>
            <person name="Anantharaman K."/>
            <person name="Breier J.A."/>
            <person name="Dick G.J."/>
            <person name="Li M."/>
        </authorList>
    </citation>
    <scope>NUCLEOTIDE SEQUENCE</scope>
    <source>
        <strain evidence="5">SZUA-1515</strain>
    </source>
</reference>
<gene>
    <name evidence="5" type="ORF">EYH45_08220</name>
</gene>
<dbReference type="InterPro" id="IPR015422">
    <property type="entry name" value="PyrdxlP-dep_Trfase_small"/>
</dbReference>
<dbReference type="Proteomes" id="UP000608579">
    <property type="component" value="Unassembled WGS sequence"/>
</dbReference>
<protein>
    <submittedName>
        <fullName evidence="5">Aspartate aminotransferase family protein</fullName>
    </submittedName>
</protein>
<evidence type="ECO:0000256" key="1">
    <source>
        <dbReference type="ARBA" id="ARBA00001933"/>
    </source>
</evidence>
<evidence type="ECO:0000256" key="2">
    <source>
        <dbReference type="ARBA" id="ARBA00008954"/>
    </source>
</evidence>
<evidence type="ECO:0000313" key="6">
    <source>
        <dbReference type="Proteomes" id="UP000608579"/>
    </source>
</evidence>
<dbReference type="PANTHER" id="PTHR43094">
    <property type="entry name" value="AMINOTRANSFERASE"/>
    <property type="match status" value="1"/>
</dbReference>
<dbReference type="FunFam" id="3.40.640.10:FF:000004">
    <property type="entry name" value="Acetylornithine aminotransferase"/>
    <property type="match status" value="1"/>
</dbReference>
<keyword evidence="5" id="KW-0808">Transferase</keyword>
<dbReference type="PANTHER" id="PTHR43094:SF1">
    <property type="entry name" value="AMINOTRANSFERASE CLASS-III"/>
    <property type="match status" value="1"/>
</dbReference>
<comment type="caution">
    <text evidence="5">The sequence shown here is derived from an EMBL/GenBank/DDBJ whole genome shotgun (WGS) entry which is preliminary data.</text>
</comment>
<dbReference type="InterPro" id="IPR005814">
    <property type="entry name" value="Aminotrans_3"/>
</dbReference>
<comment type="similarity">
    <text evidence="2 4">Belongs to the class-III pyridoxal-phosphate-dependent aminotransferase family.</text>
</comment>
<dbReference type="GO" id="GO:0030170">
    <property type="term" value="F:pyridoxal phosphate binding"/>
    <property type="evidence" value="ECO:0007669"/>
    <property type="project" value="InterPro"/>
</dbReference>
<dbReference type="Gene3D" id="3.90.1150.10">
    <property type="entry name" value="Aspartate Aminotransferase, domain 1"/>
    <property type="match status" value="1"/>
</dbReference>
<dbReference type="InterPro" id="IPR015421">
    <property type="entry name" value="PyrdxlP-dep_Trfase_major"/>
</dbReference>
<accession>A0A833A025</accession>
<dbReference type="PIRSF" id="PIRSF000521">
    <property type="entry name" value="Transaminase_4ab_Lys_Orn"/>
    <property type="match status" value="1"/>
</dbReference>
<dbReference type="CDD" id="cd00610">
    <property type="entry name" value="OAT_like"/>
    <property type="match status" value="1"/>
</dbReference>
<dbReference type="SUPFAM" id="SSF53383">
    <property type="entry name" value="PLP-dependent transferases"/>
    <property type="match status" value="1"/>
</dbReference>
<evidence type="ECO:0000256" key="3">
    <source>
        <dbReference type="ARBA" id="ARBA00022898"/>
    </source>
</evidence>
<organism evidence="5 6">
    <name type="scientific">Caldiarchaeum subterraneum</name>
    <dbReference type="NCBI Taxonomy" id="311458"/>
    <lineage>
        <taxon>Archaea</taxon>
        <taxon>Nitrososphaerota</taxon>
        <taxon>Candidatus Caldarchaeales</taxon>
        <taxon>Candidatus Caldarchaeaceae</taxon>
        <taxon>Candidatus Caldarchaeum</taxon>
    </lineage>
</organism>
<keyword evidence="3 4" id="KW-0663">Pyridoxal phosphate</keyword>
<dbReference type="Gene3D" id="3.40.640.10">
    <property type="entry name" value="Type I PLP-dependent aspartate aminotransferase-like (Major domain)"/>
    <property type="match status" value="1"/>
</dbReference>
<dbReference type="EMBL" id="DQVM01000165">
    <property type="protein sequence ID" value="HIQ30526.1"/>
    <property type="molecule type" value="Genomic_DNA"/>
</dbReference>
<name>A0A833A025_CALS0</name>
<evidence type="ECO:0000256" key="4">
    <source>
        <dbReference type="RuleBase" id="RU003560"/>
    </source>
</evidence>
<comment type="cofactor">
    <cofactor evidence="1">
        <name>pyridoxal 5'-phosphate</name>
        <dbReference type="ChEBI" id="CHEBI:597326"/>
    </cofactor>
</comment>
<keyword evidence="5" id="KW-0032">Aminotransferase</keyword>